<keyword evidence="3" id="KW-1185">Reference proteome</keyword>
<reference evidence="2" key="1">
    <citation type="submission" date="2006-10" db="EMBL/GenBank/DDBJ databases">
        <authorList>
            <person name="Amadeo P."/>
            <person name="Zhao Q."/>
            <person name="Wortman J."/>
            <person name="Fraser-Liggett C."/>
            <person name="Carlton J."/>
        </authorList>
    </citation>
    <scope>NUCLEOTIDE SEQUENCE</scope>
    <source>
        <strain evidence="2">G3</strain>
    </source>
</reference>
<protein>
    <submittedName>
        <fullName evidence="2">Uncharacterized protein</fullName>
    </submittedName>
</protein>
<evidence type="ECO:0000256" key="1">
    <source>
        <dbReference type="SAM" id="Phobius"/>
    </source>
</evidence>
<dbReference type="AlphaFoldDB" id="A2DNL9"/>
<dbReference type="GO" id="GO:0016263">
    <property type="term" value="F:glycoprotein-N-acetylgalactosamine 3-beta-galactosyltransferase activity"/>
    <property type="evidence" value="ECO:0000318"/>
    <property type="project" value="GO_Central"/>
</dbReference>
<dbReference type="Proteomes" id="UP000001542">
    <property type="component" value="Unassembled WGS sequence"/>
</dbReference>
<dbReference type="KEGG" id="tva:5463526"/>
<evidence type="ECO:0000313" key="3">
    <source>
        <dbReference type="Proteomes" id="UP000001542"/>
    </source>
</evidence>
<keyword evidence="1" id="KW-1133">Transmembrane helix</keyword>
<reference evidence="2" key="2">
    <citation type="journal article" date="2007" name="Science">
        <title>Draft genome sequence of the sexually transmitted pathogen Trichomonas vaginalis.</title>
        <authorList>
            <person name="Carlton J.M."/>
            <person name="Hirt R.P."/>
            <person name="Silva J.C."/>
            <person name="Delcher A.L."/>
            <person name="Schatz M."/>
            <person name="Zhao Q."/>
            <person name="Wortman J.R."/>
            <person name="Bidwell S.L."/>
            <person name="Alsmark U.C.M."/>
            <person name="Besteiro S."/>
            <person name="Sicheritz-Ponten T."/>
            <person name="Noel C.J."/>
            <person name="Dacks J.B."/>
            <person name="Foster P.G."/>
            <person name="Simillion C."/>
            <person name="Van de Peer Y."/>
            <person name="Miranda-Saavedra D."/>
            <person name="Barton G.J."/>
            <person name="Westrop G.D."/>
            <person name="Mueller S."/>
            <person name="Dessi D."/>
            <person name="Fiori P.L."/>
            <person name="Ren Q."/>
            <person name="Paulsen I."/>
            <person name="Zhang H."/>
            <person name="Bastida-Corcuera F.D."/>
            <person name="Simoes-Barbosa A."/>
            <person name="Brown M.T."/>
            <person name="Hayes R.D."/>
            <person name="Mukherjee M."/>
            <person name="Okumura C.Y."/>
            <person name="Schneider R."/>
            <person name="Smith A.J."/>
            <person name="Vanacova S."/>
            <person name="Villalvazo M."/>
            <person name="Haas B.J."/>
            <person name="Pertea M."/>
            <person name="Feldblyum T.V."/>
            <person name="Utterback T.R."/>
            <person name="Shu C.L."/>
            <person name="Osoegawa K."/>
            <person name="de Jong P.J."/>
            <person name="Hrdy I."/>
            <person name="Horvathova L."/>
            <person name="Zubacova Z."/>
            <person name="Dolezal P."/>
            <person name="Malik S.B."/>
            <person name="Logsdon J.M. Jr."/>
            <person name="Henze K."/>
            <person name="Gupta A."/>
            <person name="Wang C.C."/>
            <person name="Dunne R.L."/>
            <person name="Upcroft J.A."/>
            <person name="Upcroft P."/>
            <person name="White O."/>
            <person name="Salzberg S.L."/>
            <person name="Tang P."/>
            <person name="Chiu C.-H."/>
            <person name="Lee Y.-S."/>
            <person name="Embley T.M."/>
            <person name="Coombs G.H."/>
            <person name="Mottram J.C."/>
            <person name="Tachezy J."/>
            <person name="Fraser-Liggett C.M."/>
            <person name="Johnson P.J."/>
        </authorList>
    </citation>
    <scope>NUCLEOTIDE SEQUENCE [LARGE SCALE GENOMIC DNA]</scope>
    <source>
        <strain evidence="2">G3</strain>
    </source>
</reference>
<proteinExistence type="predicted"/>
<keyword evidence="1" id="KW-0472">Membrane</keyword>
<feature type="transmembrane region" description="Helical" evidence="1">
    <location>
        <begin position="6"/>
        <end position="25"/>
    </location>
</feature>
<sequence length="318" mass="37718">MNSNEQTKFVFLVVLNFSLAFTYLMKTSDIRITQKTLPSLFYGIVTTQSSAGRQRKMMKNWMKKIFYPHDYAFITEIPLGPNLTYHYLPPYQKYLRHKSAHGKWLTPHQDRGSRRMTGMEYFYYNTTIDYYWSMTDDIPVDYESINRLLYYLKRNYDPNSDNVFIGHWMRRFLQGGTGFIMSRKAAGIVLQHGEEWIKNMQREDDVELERMREWLNLSPEQCGSPFCFGEEPTMFTDENLWKTNFDKCKKPQEPYSPLYKLADLIALHARSVDVEKAMNNLIKAKKMRNNLYFTQYGTSLLICEGKPYSMDIFDSELV</sequence>
<dbReference type="SMR" id="A2DNL9"/>
<dbReference type="InParanoid" id="A2DNL9"/>
<name>A2DNL9_TRIV3</name>
<dbReference type="RefSeq" id="XP_001579008.1">
    <property type="nucleotide sequence ID" value="XM_001578958.1"/>
</dbReference>
<dbReference type="Gene3D" id="3.90.550.50">
    <property type="match status" value="1"/>
</dbReference>
<dbReference type="EMBL" id="DS113223">
    <property type="protein sequence ID" value="EAY18022.1"/>
    <property type="molecule type" value="Genomic_DNA"/>
</dbReference>
<evidence type="ECO:0000313" key="2">
    <source>
        <dbReference type="EMBL" id="EAY18022.1"/>
    </source>
</evidence>
<keyword evidence="1" id="KW-0812">Transmembrane</keyword>
<dbReference type="VEuPathDB" id="TrichDB:TVAG_113660"/>
<gene>
    <name evidence="2" type="ORF">TVAG_113660</name>
</gene>
<dbReference type="VEuPathDB" id="TrichDB:TVAGG3_0608410"/>
<dbReference type="OrthoDB" id="414175at2759"/>
<accession>A2DNL9</accession>
<organism evidence="2 3">
    <name type="scientific">Trichomonas vaginalis (strain ATCC PRA-98 / G3)</name>
    <dbReference type="NCBI Taxonomy" id="412133"/>
    <lineage>
        <taxon>Eukaryota</taxon>
        <taxon>Metamonada</taxon>
        <taxon>Parabasalia</taxon>
        <taxon>Trichomonadida</taxon>
        <taxon>Trichomonadidae</taxon>
        <taxon>Trichomonas</taxon>
    </lineage>
</organism>